<accession>A0AAN9Q6I0</accession>
<organism evidence="2 3">
    <name type="scientific">Canavalia gladiata</name>
    <name type="common">Sword bean</name>
    <name type="synonym">Dolichos gladiatus</name>
    <dbReference type="NCBI Taxonomy" id="3824"/>
    <lineage>
        <taxon>Eukaryota</taxon>
        <taxon>Viridiplantae</taxon>
        <taxon>Streptophyta</taxon>
        <taxon>Embryophyta</taxon>
        <taxon>Tracheophyta</taxon>
        <taxon>Spermatophyta</taxon>
        <taxon>Magnoliopsida</taxon>
        <taxon>eudicotyledons</taxon>
        <taxon>Gunneridae</taxon>
        <taxon>Pentapetalae</taxon>
        <taxon>rosids</taxon>
        <taxon>fabids</taxon>
        <taxon>Fabales</taxon>
        <taxon>Fabaceae</taxon>
        <taxon>Papilionoideae</taxon>
        <taxon>50 kb inversion clade</taxon>
        <taxon>NPAAA clade</taxon>
        <taxon>indigoferoid/millettioid clade</taxon>
        <taxon>Phaseoleae</taxon>
        <taxon>Canavalia</taxon>
    </lineage>
</organism>
<evidence type="ECO:0000256" key="1">
    <source>
        <dbReference type="SAM" id="Phobius"/>
    </source>
</evidence>
<keyword evidence="1" id="KW-0472">Membrane</keyword>
<evidence type="ECO:0000313" key="2">
    <source>
        <dbReference type="EMBL" id="KAK7323972.1"/>
    </source>
</evidence>
<dbReference type="Proteomes" id="UP001367508">
    <property type="component" value="Unassembled WGS sequence"/>
</dbReference>
<evidence type="ECO:0000313" key="3">
    <source>
        <dbReference type="Proteomes" id="UP001367508"/>
    </source>
</evidence>
<name>A0AAN9Q6I0_CANGL</name>
<keyword evidence="1" id="KW-0812">Transmembrane</keyword>
<dbReference type="AlphaFoldDB" id="A0AAN9Q6I0"/>
<proteinExistence type="predicted"/>
<dbReference type="EMBL" id="JAYMYQ010000006">
    <property type="protein sequence ID" value="KAK7323972.1"/>
    <property type="molecule type" value="Genomic_DNA"/>
</dbReference>
<protein>
    <submittedName>
        <fullName evidence="2">Uncharacterized protein</fullName>
    </submittedName>
</protein>
<sequence>MLVEGSVGPPSPSFPSPALFMGLLLSSLYSLTFFAWVILYPPNIFWSWCASIHLEVLGKCMMGCFKWCIKRTGPNR</sequence>
<feature type="transmembrane region" description="Helical" evidence="1">
    <location>
        <begin position="18"/>
        <end position="39"/>
    </location>
</feature>
<reference evidence="2 3" key="1">
    <citation type="submission" date="2024-01" db="EMBL/GenBank/DDBJ databases">
        <title>The genomes of 5 underutilized Papilionoideae crops provide insights into root nodulation and disease resistanc.</title>
        <authorList>
            <person name="Jiang F."/>
        </authorList>
    </citation>
    <scope>NUCLEOTIDE SEQUENCE [LARGE SCALE GENOMIC DNA]</scope>
    <source>
        <strain evidence="2">LVBAO_FW01</strain>
        <tissue evidence="2">Leaves</tissue>
    </source>
</reference>
<gene>
    <name evidence="2" type="ORF">VNO77_27476</name>
</gene>
<comment type="caution">
    <text evidence="2">The sequence shown here is derived from an EMBL/GenBank/DDBJ whole genome shotgun (WGS) entry which is preliminary data.</text>
</comment>
<keyword evidence="3" id="KW-1185">Reference proteome</keyword>
<keyword evidence="1" id="KW-1133">Transmembrane helix</keyword>